<dbReference type="SUPFAM" id="SSF54991">
    <property type="entry name" value="Anticodon-binding domain of PheRS"/>
    <property type="match status" value="1"/>
</dbReference>
<evidence type="ECO:0000256" key="5">
    <source>
        <dbReference type="ARBA" id="ARBA00022555"/>
    </source>
</evidence>
<dbReference type="RefSeq" id="WP_028387277.1">
    <property type="nucleotide sequence ID" value="NZ_CAAAHN010000005.1"/>
</dbReference>
<evidence type="ECO:0000256" key="9">
    <source>
        <dbReference type="ARBA" id="ARBA00022840"/>
    </source>
</evidence>
<keyword evidence="10 15" id="KW-0460">Magnesium</keyword>
<dbReference type="Gene3D" id="2.40.50.140">
    <property type="entry name" value="Nucleic acid-binding proteins"/>
    <property type="match status" value="1"/>
</dbReference>
<feature type="binding site" evidence="15">
    <location>
        <position position="464"/>
    </location>
    <ligand>
        <name>Mg(2+)</name>
        <dbReference type="ChEBI" id="CHEBI:18420"/>
        <note>shared with alpha subunit</note>
    </ligand>
</feature>
<dbReference type="Pfam" id="PF03147">
    <property type="entry name" value="FDX-ACB"/>
    <property type="match status" value="1"/>
</dbReference>
<name>A0A0W0TLP9_9GAMM</name>
<dbReference type="Pfam" id="PF01588">
    <property type="entry name" value="tRNA_bind"/>
    <property type="match status" value="1"/>
</dbReference>
<dbReference type="PANTHER" id="PTHR10947:SF0">
    <property type="entry name" value="PHENYLALANINE--TRNA LIGASE BETA SUBUNIT"/>
    <property type="match status" value="1"/>
</dbReference>
<evidence type="ECO:0000256" key="3">
    <source>
        <dbReference type="ARBA" id="ARBA00011209"/>
    </source>
</evidence>
<evidence type="ECO:0000256" key="2">
    <source>
        <dbReference type="ARBA" id="ARBA00008653"/>
    </source>
</evidence>
<dbReference type="Proteomes" id="UP000054785">
    <property type="component" value="Unassembled WGS sequence"/>
</dbReference>
<dbReference type="InterPro" id="IPR045060">
    <property type="entry name" value="Phe-tRNA-ligase_IIc_bsu"/>
</dbReference>
<comment type="similarity">
    <text evidence="2 15">Belongs to the phenylalanyl-tRNA synthetase beta subunit family. Type 1 subfamily.</text>
</comment>
<dbReference type="SMART" id="SM00896">
    <property type="entry name" value="FDX-ACB"/>
    <property type="match status" value="1"/>
</dbReference>
<evidence type="ECO:0000256" key="7">
    <source>
        <dbReference type="ARBA" id="ARBA00022723"/>
    </source>
</evidence>
<dbReference type="Pfam" id="PF03484">
    <property type="entry name" value="B5"/>
    <property type="match status" value="1"/>
</dbReference>
<dbReference type="InterPro" id="IPR020825">
    <property type="entry name" value="Phe-tRNA_synthase-like_B3/B4"/>
</dbReference>
<dbReference type="InterPro" id="IPR009061">
    <property type="entry name" value="DNA-bd_dom_put_sf"/>
</dbReference>
<dbReference type="InterPro" id="IPR012340">
    <property type="entry name" value="NA-bd_OB-fold"/>
</dbReference>
<evidence type="ECO:0000256" key="12">
    <source>
        <dbReference type="ARBA" id="ARBA00022917"/>
    </source>
</evidence>
<dbReference type="EC" id="6.1.1.20" evidence="15"/>
<dbReference type="Gene3D" id="3.30.56.10">
    <property type="match status" value="2"/>
</dbReference>
<evidence type="ECO:0000256" key="6">
    <source>
        <dbReference type="ARBA" id="ARBA00022598"/>
    </source>
</evidence>
<protein>
    <recommendedName>
        <fullName evidence="15">Phenylalanine--tRNA ligase beta subunit</fullName>
        <ecNumber evidence="15">6.1.1.20</ecNumber>
    </recommendedName>
    <alternativeName>
        <fullName evidence="15">Phenylalanyl-tRNA synthetase beta subunit</fullName>
        <shortName evidence="15">PheRS</shortName>
    </alternativeName>
</protein>
<dbReference type="NCBIfam" id="NF045760">
    <property type="entry name" value="YtpR"/>
    <property type="match status" value="1"/>
</dbReference>
<dbReference type="STRING" id="45065.Lgee_2189"/>
<dbReference type="Gene3D" id="3.50.40.10">
    <property type="entry name" value="Phenylalanyl-trna Synthetase, Chain B, domain 3"/>
    <property type="match status" value="1"/>
</dbReference>
<dbReference type="PATRIC" id="fig|45065.4.peg.2379"/>
<comment type="subunit">
    <text evidence="3 15">Tetramer of two alpha and two beta subunits.</text>
</comment>
<keyword evidence="7 15" id="KW-0479">Metal-binding</keyword>
<dbReference type="InterPro" id="IPR005147">
    <property type="entry name" value="tRNA_synthase_B5-dom"/>
</dbReference>
<keyword evidence="5" id="KW-0820">tRNA-binding</keyword>
<evidence type="ECO:0000256" key="14">
    <source>
        <dbReference type="ARBA" id="ARBA00049255"/>
    </source>
</evidence>
<keyword evidence="11" id="KW-0694">RNA-binding</keyword>
<dbReference type="GO" id="GO:0009328">
    <property type="term" value="C:phenylalanine-tRNA ligase complex"/>
    <property type="evidence" value="ECO:0007669"/>
    <property type="project" value="TreeGrafter"/>
</dbReference>
<dbReference type="SMART" id="SM00874">
    <property type="entry name" value="B5"/>
    <property type="match status" value="1"/>
</dbReference>
<proteinExistence type="inferred from homology"/>
<keyword evidence="9 15" id="KW-0067">ATP-binding</keyword>
<dbReference type="Gene3D" id="3.30.70.380">
    <property type="entry name" value="Ferrodoxin-fold anticodon-binding domain"/>
    <property type="match status" value="1"/>
</dbReference>
<dbReference type="InterPro" id="IPR004532">
    <property type="entry name" value="Phe-tRNA-ligase_IIc_bsu_bact"/>
</dbReference>
<dbReference type="FunFam" id="3.30.930.10:FF:000022">
    <property type="entry name" value="Phenylalanine--tRNA ligase beta subunit"/>
    <property type="match status" value="1"/>
</dbReference>
<evidence type="ECO:0000256" key="8">
    <source>
        <dbReference type="ARBA" id="ARBA00022741"/>
    </source>
</evidence>
<dbReference type="PROSITE" id="PS51447">
    <property type="entry name" value="FDX_ACB"/>
    <property type="match status" value="1"/>
</dbReference>
<gene>
    <name evidence="15 16" type="primary">pheT</name>
    <name evidence="16" type="ORF">Lgee_2189</name>
</gene>
<dbReference type="InterPro" id="IPR002547">
    <property type="entry name" value="tRNA-bd_dom"/>
</dbReference>
<feature type="binding site" evidence="15">
    <location>
        <position position="454"/>
    </location>
    <ligand>
        <name>Mg(2+)</name>
        <dbReference type="ChEBI" id="CHEBI:18420"/>
        <note>shared with alpha subunit</note>
    </ligand>
</feature>
<dbReference type="SUPFAM" id="SSF50249">
    <property type="entry name" value="Nucleic acid-binding proteins"/>
    <property type="match status" value="1"/>
</dbReference>
<dbReference type="AlphaFoldDB" id="A0A0W0TLP9"/>
<keyword evidence="17" id="KW-1185">Reference proteome</keyword>
<dbReference type="SMART" id="SM00873">
    <property type="entry name" value="B3_4"/>
    <property type="match status" value="1"/>
</dbReference>
<evidence type="ECO:0000256" key="11">
    <source>
        <dbReference type="ARBA" id="ARBA00022884"/>
    </source>
</evidence>
<feature type="binding site" evidence="15">
    <location>
        <position position="460"/>
    </location>
    <ligand>
        <name>Mg(2+)</name>
        <dbReference type="ChEBI" id="CHEBI:18420"/>
        <note>shared with alpha subunit</note>
    </ligand>
</feature>
<keyword evidence="12 15" id="KW-0648">Protein biosynthesis</keyword>
<dbReference type="InterPro" id="IPR033714">
    <property type="entry name" value="tRNA_bind_bactPheRS"/>
</dbReference>
<keyword evidence="6 15" id="KW-0436">Ligase</keyword>
<dbReference type="HAMAP" id="MF_00283">
    <property type="entry name" value="Phe_tRNA_synth_beta1"/>
    <property type="match status" value="1"/>
</dbReference>
<dbReference type="CDD" id="cd02796">
    <property type="entry name" value="tRNA_bind_bactPheRS"/>
    <property type="match status" value="1"/>
</dbReference>
<dbReference type="FunFam" id="3.50.40.10:FF:000001">
    <property type="entry name" value="Phenylalanine--tRNA ligase beta subunit"/>
    <property type="match status" value="1"/>
</dbReference>
<dbReference type="PROSITE" id="PS50886">
    <property type="entry name" value="TRBD"/>
    <property type="match status" value="1"/>
</dbReference>
<evidence type="ECO:0000256" key="4">
    <source>
        <dbReference type="ARBA" id="ARBA00022490"/>
    </source>
</evidence>
<sequence length="792" mass="86621">MKVSEMWLREWVNPPLTEEALAHVLTMSGLEVENVSPVAGDFDHVVVGHVLSVERHPQADRLSLCQVDSGTSGVLRVVCGASNVRRGLKVALALEGAVLPNGMVIREAKVRGEPSFGMLCSESELGLAAQSSGIIELDDDAPVGMNLRDYLLLDDNVIEISITPNRADCLSVAGLARETGAITSLPVTRPPFAPCRPGTDVKRDIALLDTTACPIYYGRVICNINPHATSPLWLRERLRRAGIRPHHPVVDVSNYIMLEWGQPLHAFDLARIEGGIRVRRAQDGEQLELLDGGNATLDSRTLVIADEKKPLAIAGVMGGRESAVDAETTDVFLECAWFSPQAIAGVARRFGLSSDAAQRYERGVDFTIQEEMLERATELLLSITGGTPGEVLRQRAEAHIPALSTVDFNPQDVRRLTGLEVPNETMHSQLLRLGMKVDTTAPVWKITVPAHRFDIRLSVDCVEEVVRLTGYDNLPQTASDCGTRAGVVCAGEAMSMRLCAFLSGRGYRETISYSFVDNELQQAVYPKASALELLNPISSDMSHMRAGLWPGLLASMLYNTHRQQQALRLFEMGVVFRLDEGLLTEHLNVGGLLTGPHPQSNWSLKERPADFFDVKGDLQALFAQLGCNDVQFCAATHDALHPGQSAQILINGTPAGWVGVLHPRLLDALDCTADVVLFELEVAALQSQADKRYQPISRFPQIRRDLSLLVPRTVTVAELESAVRSAVPAALLRRFRVFDVYEGKGIAPDHKSIAISLCLQDPEKTLEEAGINAIISAIIRTLEEKLSITLRE</sequence>
<dbReference type="Gene3D" id="3.30.930.10">
    <property type="entry name" value="Bira Bifunctional Protein, Domain 2"/>
    <property type="match status" value="1"/>
</dbReference>
<evidence type="ECO:0000256" key="10">
    <source>
        <dbReference type="ARBA" id="ARBA00022842"/>
    </source>
</evidence>
<comment type="caution">
    <text evidence="16">The sequence shown here is derived from an EMBL/GenBank/DDBJ whole genome shotgun (WGS) entry which is preliminary data.</text>
</comment>
<evidence type="ECO:0000256" key="1">
    <source>
        <dbReference type="ARBA" id="ARBA00004496"/>
    </source>
</evidence>
<dbReference type="GO" id="GO:0004826">
    <property type="term" value="F:phenylalanine-tRNA ligase activity"/>
    <property type="evidence" value="ECO:0007669"/>
    <property type="project" value="UniProtKB-UniRule"/>
</dbReference>
<comment type="subcellular location">
    <subcellularLocation>
        <location evidence="1 15">Cytoplasm</location>
    </subcellularLocation>
</comment>
<dbReference type="SUPFAM" id="SSF46955">
    <property type="entry name" value="Putative DNA-binding domain"/>
    <property type="match status" value="1"/>
</dbReference>
<feature type="binding site" evidence="15">
    <location>
        <position position="463"/>
    </location>
    <ligand>
        <name>Mg(2+)</name>
        <dbReference type="ChEBI" id="CHEBI:18420"/>
        <note>shared with alpha subunit</note>
    </ligand>
</feature>
<dbReference type="InterPro" id="IPR041616">
    <property type="entry name" value="PheRS_beta_core"/>
</dbReference>
<dbReference type="GO" id="GO:0005524">
    <property type="term" value="F:ATP binding"/>
    <property type="evidence" value="ECO:0007669"/>
    <property type="project" value="UniProtKB-UniRule"/>
</dbReference>
<dbReference type="InterPro" id="IPR036690">
    <property type="entry name" value="Fdx_antiC-bd_sf"/>
</dbReference>
<reference evidence="16 17" key="1">
    <citation type="submission" date="2015-11" db="EMBL/GenBank/DDBJ databases">
        <title>Genomic analysis of 38 Legionella species identifies large and diverse effector repertoires.</title>
        <authorList>
            <person name="Burstein D."/>
            <person name="Amaro F."/>
            <person name="Zusman T."/>
            <person name="Lifshitz Z."/>
            <person name="Cohen O."/>
            <person name="Gilbert J.A."/>
            <person name="Pupko T."/>
            <person name="Shuman H.A."/>
            <person name="Segal G."/>
        </authorList>
    </citation>
    <scope>NUCLEOTIDE SEQUENCE [LARGE SCALE GENOMIC DNA]</scope>
    <source>
        <strain evidence="16 17">ATCC 49504</strain>
    </source>
</reference>
<dbReference type="EMBL" id="LNYC01000074">
    <property type="protein sequence ID" value="KTC96506.1"/>
    <property type="molecule type" value="Genomic_DNA"/>
</dbReference>
<evidence type="ECO:0000313" key="17">
    <source>
        <dbReference type="Proteomes" id="UP000054785"/>
    </source>
</evidence>
<keyword evidence="4 15" id="KW-0963">Cytoplasm</keyword>
<dbReference type="FunFam" id="3.30.70.380:FF:000001">
    <property type="entry name" value="Phenylalanine--tRNA ligase beta subunit"/>
    <property type="match status" value="1"/>
</dbReference>
<dbReference type="Pfam" id="PF03483">
    <property type="entry name" value="B3_4"/>
    <property type="match status" value="1"/>
</dbReference>
<dbReference type="OrthoDB" id="9805455at2"/>
<evidence type="ECO:0000256" key="15">
    <source>
        <dbReference type="HAMAP-Rule" id="MF_00283"/>
    </source>
</evidence>
<comment type="catalytic activity">
    <reaction evidence="14 15">
        <text>tRNA(Phe) + L-phenylalanine + ATP = L-phenylalanyl-tRNA(Phe) + AMP + diphosphate + H(+)</text>
        <dbReference type="Rhea" id="RHEA:19413"/>
        <dbReference type="Rhea" id="RHEA-COMP:9668"/>
        <dbReference type="Rhea" id="RHEA-COMP:9699"/>
        <dbReference type="ChEBI" id="CHEBI:15378"/>
        <dbReference type="ChEBI" id="CHEBI:30616"/>
        <dbReference type="ChEBI" id="CHEBI:33019"/>
        <dbReference type="ChEBI" id="CHEBI:58095"/>
        <dbReference type="ChEBI" id="CHEBI:78442"/>
        <dbReference type="ChEBI" id="CHEBI:78531"/>
        <dbReference type="ChEBI" id="CHEBI:456215"/>
        <dbReference type="EC" id="6.1.1.20"/>
    </reaction>
</comment>
<comment type="cofactor">
    <cofactor evidence="15">
        <name>Mg(2+)</name>
        <dbReference type="ChEBI" id="CHEBI:18420"/>
    </cofactor>
    <text evidence="15">Binds 2 magnesium ions per tetramer.</text>
</comment>
<accession>A0A0W0TLP9</accession>
<dbReference type="CDD" id="cd00769">
    <property type="entry name" value="PheRS_beta_core"/>
    <property type="match status" value="1"/>
</dbReference>
<dbReference type="SUPFAM" id="SSF55681">
    <property type="entry name" value="Class II aaRS and biotin synthetases"/>
    <property type="match status" value="1"/>
</dbReference>
<dbReference type="PROSITE" id="PS51483">
    <property type="entry name" value="B5"/>
    <property type="match status" value="1"/>
</dbReference>
<dbReference type="InterPro" id="IPR005121">
    <property type="entry name" value="Fdx_antiC-bd"/>
</dbReference>
<dbReference type="FunFam" id="2.40.50.140:FF:000045">
    <property type="entry name" value="Phenylalanine--tRNA ligase beta subunit"/>
    <property type="match status" value="1"/>
</dbReference>
<dbReference type="GO" id="GO:0000049">
    <property type="term" value="F:tRNA binding"/>
    <property type="evidence" value="ECO:0007669"/>
    <property type="project" value="UniProtKB-UniRule"/>
</dbReference>
<dbReference type="SUPFAM" id="SSF56037">
    <property type="entry name" value="PheT/TilS domain"/>
    <property type="match status" value="1"/>
</dbReference>
<keyword evidence="8 15" id="KW-0547">Nucleotide-binding</keyword>
<dbReference type="NCBIfam" id="TIGR00472">
    <property type="entry name" value="pheT_bact"/>
    <property type="match status" value="1"/>
</dbReference>
<dbReference type="Pfam" id="PF17759">
    <property type="entry name" value="tRNA_synthFbeta"/>
    <property type="match status" value="1"/>
</dbReference>
<dbReference type="GO" id="GO:0000287">
    <property type="term" value="F:magnesium ion binding"/>
    <property type="evidence" value="ECO:0007669"/>
    <property type="project" value="UniProtKB-UniRule"/>
</dbReference>
<dbReference type="InterPro" id="IPR045864">
    <property type="entry name" value="aa-tRNA-synth_II/BPL/LPL"/>
</dbReference>
<dbReference type="InterPro" id="IPR005146">
    <property type="entry name" value="B3/B4_tRNA-bd"/>
</dbReference>
<dbReference type="PANTHER" id="PTHR10947">
    <property type="entry name" value="PHENYLALANYL-TRNA SYNTHETASE BETA CHAIN AND LEUCINE-RICH REPEAT-CONTAINING PROTEIN 47"/>
    <property type="match status" value="1"/>
</dbReference>
<evidence type="ECO:0000256" key="13">
    <source>
        <dbReference type="ARBA" id="ARBA00023146"/>
    </source>
</evidence>
<evidence type="ECO:0000313" key="16">
    <source>
        <dbReference type="EMBL" id="KTC96506.1"/>
    </source>
</evidence>
<keyword evidence="13 15" id="KW-0030">Aminoacyl-tRNA synthetase</keyword>
<organism evidence="16 17">
    <name type="scientific">Legionella geestiana</name>
    <dbReference type="NCBI Taxonomy" id="45065"/>
    <lineage>
        <taxon>Bacteria</taxon>
        <taxon>Pseudomonadati</taxon>
        <taxon>Pseudomonadota</taxon>
        <taxon>Gammaproteobacteria</taxon>
        <taxon>Legionellales</taxon>
        <taxon>Legionellaceae</taxon>
        <taxon>Legionella</taxon>
    </lineage>
</organism>
<dbReference type="GO" id="GO:0006432">
    <property type="term" value="P:phenylalanyl-tRNA aminoacylation"/>
    <property type="evidence" value="ECO:0007669"/>
    <property type="project" value="UniProtKB-UniRule"/>
</dbReference>